<keyword evidence="8" id="KW-0812">Transmembrane</keyword>
<evidence type="ECO:0000313" key="11">
    <source>
        <dbReference type="Proteomes" id="UP000615455"/>
    </source>
</evidence>
<accession>A0ABQ1F9B6</accession>
<dbReference type="Pfam" id="PF02518">
    <property type="entry name" value="HATPase_c"/>
    <property type="match status" value="1"/>
</dbReference>
<feature type="transmembrane region" description="Helical" evidence="8">
    <location>
        <begin position="16"/>
        <end position="37"/>
    </location>
</feature>
<dbReference type="Gene3D" id="3.30.565.10">
    <property type="entry name" value="Histidine kinase-like ATPase, C-terminal domain"/>
    <property type="match status" value="1"/>
</dbReference>
<evidence type="ECO:0000256" key="3">
    <source>
        <dbReference type="ARBA" id="ARBA00022553"/>
    </source>
</evidence>
<organism evidence="10 11">
    <name type="scientific">Paenibacillus marchantiophytorum</name>
    <dbReference type="NCBI Taxonomy" id="1619310"/>
    <lineage>
        <taxon>Bacteria</taxon>
        <taxon>Bacillati</taxon>
        <taxon>Bacillota</taxon>
        <taxon>Bacilli</taxon>
        <taxon>Bacillales</taxon>
        <taxon>Paenibacillaceae</taxon>
        <taxon>Paenibacillus</taxon>
    </lineage>
</organism>
<dbReference type="InterPro" id="IPR050640">
    <property type="entry name" value="Bact_2-comp_sensor_kinase"/>
</dbReference>
<dbReference type="PANTHER" id="PTHR34220">
    <property type="entry name" value="SENSOR HISTIDINE KINASE YPDA"/>
    <property type="match status" value="1"/>
</dbReference>
<dbReference type="InterPro" id="IPR003594">
    <property type="entry name" value="HATPase_dom"/>
</dbReference>
<keyword evidence="3" id="KW-0597">Phosphoprotein</keyword>
<proteinExistence type="predicted"/>
<comment type="subcellular location">
    <subcellularLocation>
        <location evidence="1">Cell membrane</location>
        <topology evidence="1">Multi-pass membrane protein</topology>
    </subcellularLocation>
</comment>
<keyword evidence="8" id="KW-1133">Transmembrane helix</keyword>
<dbReference type="Proteomes" id="UP000615455">
    <property type="component" value="Unassembled WGS sequence"/>
</dbReference>
<evidence type="ECO:0000256" key="5">
    <source>
        <dbReference type="ARBA" id="ARBA00022777"/>
    </source>
</evidence>
<comment type="caution">
    <text evidence="10">The sequence shown here is derived from an EMBL/GenBank/DDBJ whole genome shotgun (WGS) entry which is preliminary data.</text>
</comment>
<evidence type="ECO:0000259" key="9">
    <source>
        <dbReference type="PROSITE" id="PS50885"/>
    </source>
</evidence>
<reference evidence="11" key="1">
    <citation type="journal article" date="2019" name="Int. J. Syst. Evol. Microbiol.">
        <title>The Global Catalogue of Microorganisms (GCM) 10K type strain sequencing project: providing services to taxonomists for standard genome sequencing and annotation.</title>
        <authorList>
            <consortium name="The Broad Institute Genomics Platform"/>
            <consortium name="The Broad Institute Genome Sequencing Center for Infectious Disease"/>
            <person name="Wu L."/>
            <person name="Ma J."/>
        </authorList>
    </citation>
    <scope>NUCLEOTIDE SEQUENCE [LARGE SCALE GENOMIC DNA]</scope>
    <source>
        <strain evidence="11">CGMCC 1.15043</strain>
    </source>
</reference>
<dbReference type="PANTHER" id="PTHR34220:SF7">
    <property type="entry name" value="SENSOR HISTIDINE KINASE YPDA"/>
    <property type="match status" value="1"/>
</dbReference>
<gene>
    <name evidence="10" type="ORF">GCM10008018_57660</name>
</gene>
<dbReference type="InterPro" id="IPR036890">
    <property type="entry name" value="HATPase_C_sf"/>
</dbReference>
<dbReference type="Gene3D" id="6.10.340.10">
    <property type="match status" value="1"/>
</dbReference>
<feature type="coiled-coil region" evidence="7">
    <location>
        <begin position="357"/>
        <end position="391"/>
    </location>
</feature>
<keyword evidence="5 10" id="KW-0418">Kinase</keyword>
<dbReference type="SUPFAM" id="SSF158472">
    <property type="entry name" value="HAMP domain-like"/>
    <property type="match status" value="1"/>
</dbReference>
<dbReference type="SMART" id="SM00304">
    <property type="entry name" value="HAMP"/>
    <property type="match status" value="1"/>
</dbReference>
<protein>
    <submittedName>
        <fullName evidence="10">Sensor histidine kinase</fullName>
    </submittedName>
</protein>
<keyword evidence="4" id="KW-0808">Transferase</keyword>
<dbReference type="Pfam" id="PF00672">
    <property type="entry name" value="HAMP"/>
    <property type="match status" value="1"/>
</dbReference>
<keyword evidence="11" id="KW-1185">Reference proteome</keyword>
<name>A0ABQ1F9B6_9BACL</name>
<evidence type="ECO:0000313" key="10">
    <source>
        <dbReference type="EMBL" id="GGA04180.1"/>
    </source>
</evidence>
<dbReference type="GO" id="GO:0016301">
    <property type="term" value="F:kinase activity"/>
    <property type="evidence" value="ECO:0007669"/>
    <property type="project" value="UniProtKB-KW"/>
</dbReference>
<evidence type="ECO:0000256" key="7">
    <source>
        <dbReference type="SAM" id="Coils"/>
    </source>
</evidence>
<dbReference type="SUPFAM" id="SSF55874">
    <property type="entry name" value="ATPase domain of HSP90 chaperone/DNA topoisomerase II/histidine kinase"/>
    <property type="match status" value="1"/>
</dbReference>
<evidence type="ECO:0000256" key="4">
    <source>
        <dbReference type="ARBA" id="ARBA00022679"/>
    </source>
</evidence>
<dbReference type="EMBL" id="BMHE01000045">
    <property type="protein sequence ID" value="GGA04180.1"/>
    <property type="molecule type" value="Genomic_DNA"/>
</dbReference>
<dbReference type="PROSITE" id="PS50885">
    <property type="entry name" value="HAMP"/>
    <property type="match status" value="1"/>
</dbReference>
<dbReference type="RefSeq" id="WP_189018485.1">
    <property type="nucleotide sequence ID" value="NZ_BMHE01000045.1"/>
</dbReference>
<evidence type="ECO:0000256" key="2">
    <source>
        <dbReference type="ARBA" id="ARBA00022475"/>
    </source>
</evidence>
<feature type="domain" description="HAMP" evidence="9">
    <location>
        <begin position="317"/>
        <end position="369"/>
    </location>
</feature>
<dbReference type="InterPro" id="IPR003660">
    <property type="entry name" value="HAMP_dom"/>
</dbReference>
<dbReference type="Pfam" id="PF06580">
    <property type="entry name" value="His_kinase"/>
    <property type="match status" value="1"/>
</dbReference>
<dbReference type="CDD" id="cd06225">
    <property type="entry name" value="HAMP"/>
    <property type="match status" value="1"/>
</dbReference>
<keyword evidence="6 8" id="KW-0472">Membrane</keyword>
<keyword evidence="7" id="KW-0175">Coiled coil</keyword>
<sequence>MKRWYYQLSLRQRLRISVLMLTILSIALTGIMSYWIAFRSTERGAFISSQNTLNKSARVLDEKLRHIIVAASSMMLSDPFKLAMDDVSANVAANYYTRLSSLQTPLGQMKLIEPSIQSVLIYTPVGELFATNDLRNSQVSLRDTTLARYLDRTDRVVWVEDHEDLLFSGKQRVISMVMKPVTDHNVRDVYVVVNVKEDAIRSVVTDDLLDHASTYFLISRGGETVLPINSPRSAVQDDPVFLAQLQSQDRGFFKYNLAGKPYLVNYSRLTMTDNWTMVSLQTQSDLLRQVNKIKTTTLIIMLCCVVLAFILSNVISSVLLKPLHKLQGLMKKVENNNLEVRFSSHYKDEVTQVGLKFNRMLEEIASLIENVKDAEFEKRKMEAKALQAQIDPHFLYNTLNTILWKSESAQNHDVSEMIASLSLLFQLGLNGGNEMTTLSKEIDHVRQYLTIQQKCYEDLFQYTIEVEDDLLLEEAILKIILQPLVENSILHGFQEMEQMGVIRISITRSASCLLLKVEDNGAGMDVQPVMANMRVEHPPQKSYALRNVYGRLRLHYGSEANIELSSEPYVSTSVTLIIPLADEGYNDDDRT</sequence>
<evidence type="ECO:0000256" key="8">
    <source>
        <dbReference type="SAM" id="Phobius"/>
    </source>
</evidence>
<dbReference type="InterPro" id="IPR010559">
    <property type="entry name" value="Sig_transdc_His_kin_internal"/>
</dbReference>
<evidence type="ECO:0000256" key="1">
    <source>
        <dbReference type="ARBA" id="ARBA00004651"/>
    </source>
</evidence>
<keyword evidence="2" id="KW-1003">Cell membrane</keyword>
<evidence type="ECO:0000256" key="6">
    <source>
        <dbReference type="ARBA" id="ARBA00023136"/>
    </source>
</evidence>
<feature type="transmembrane region" description="Helical" evidence="8">
    <location>
        <begin position="298"/>
        <end position="320"/>
    </location>
</feature>